<reference evidence="1" key="1">
    <citation type="submission" date="2018-02" db="EMBL/GenBank/DDBJ databases">
        <title>Rhizophora mucronata_Transcriptome.</title>
        <authorList>
            <person name="Meera S.P."/>
            <person name="Sreeshan A."/>
            <person name="Augustine A."/>
        </authorList>
    </citation>
    <scope>NUCLEOTIDE SEQUENCE</scope>
    <source>
        <tissue evidence="1">Leaf</tissue>
    </source>
</reference>
<name>A0A2P2IW61_RHIMU</name>
<accession>A0A2P2IW61</accession>
<protein>
    <submittedName>
        <fullName evidence="1">Uncharacterized protein</fullName>
    </submittedName>
</protein>
<evidence type="ECO:0000313" key="1">
    <source>
        <dbReference type="EMBL" id="MBW85449.1"/>
    </source>
</evidence>
<organism evidence="1">
    <name type="scientific">Rhizophora mucronata</name>
    <name type="common">Asiatic mangrove</name>
    <dbReference type="NCBI Taxonomy" id="61149"/>
    <lineage>
        <taxon>Eukaryota</taxon>
        <taxon>Viridiplantae</taxon>
        <taxon>Streptophyta</taxon>
        <taxon>Embryophyta</taxon>
        <taxon>Tracheophyta</taxon>
        <taxon>Spermatophyta</taxon>
        <taxon>Magnoliopsida</taxon>
        <taxon>eudicotyledons</taxon>
        <taxon>Gunneridae</taxon>
        <taxon>Pentapetalae</taxon>
        <taxon>rosids</taxon>
        <taxon>fabids</taxon>
        <taxon>Malpighiales</taxon>
        <taxon>Rhizophoraceae</taxon>
        <taxon>Rhizophora</taxon>
    </lineage>
</organism>
<dbReference type="EMBL" id="GGEC01004966">
    <property type="protein sequence ID" value="MBW85449.1"/>
    <property type="molecule type" value="Transcribed_RNA"/>
</dbReference>
<proteinExistence type="predicted"/>
<sequence>MLCSFMFVNIQVNYAIYSCFELIEKQQNNLFSTKFK</sequence>
<dbReference type="AlphaFoldDB" id="A0A2P2IW61"/>